<dbReference type="RefSeq" id="XP_014672046.1">
    <property type="nucleotide sequence ID" value="XM_014816560.1"/>
</dbReference>
<evidence type="ECO:0000256" key="3">
    <source>
        <dbReference type="ARBA" id="ARBA00023002"/>
    </source>
</evidence>
<dbReference type="PROSITE" id="PS51790">
    <property type="entry name" value="MSRB"/>
    <property type="match status" value="1"/>
</dbReference>
<comment type="catalytic activity">
    <reaction evidence="4">
        <text>L-methionyl-[protein] + [thioredoxin]-disulfide + H2O = L-methionyl-(R)-S-oxide-[protein] + [thioredoxin]-dithiol</text>
        <dbReference type="Rhea" id="RHEA:24164"/>
        <dbReference type="Rhea" id="RHEA-COMP:10698"/>
        <dbReference type="Rhea" id="RHEA-COMP:10700"/>
        <dbReference type="Rhea" id="RHEA-COMP:12313"/>
        <dbReference type="Rhea" id="RHEA-COMP:12314"/>
        <dbReference type="ChEBI" id="CHEBI:15377"/>
        <dbReference type="ChEBI" id="CHEBI:16044"/>
        <dbReference type="ChEBI" id="CHEBI:29950"/>
        <dbReference type="ChEBI" id="CHEBI:45764"/>
        <dbReference type="ChEBI" id="CHEBI:50058"/>
        <dbReference type="EC" id="1.8.4.12"/>
    </reaction>
</comment>
<feature type="domain" description="MsrB" evidence="6">
    <location>
        <begin position="57"/>
        <end position="194"/>
    </location>
</feature>
<dbReference type="RefSeq" id="XP_014672048.1">
    <property type="nucleotide sequence ID" value="XM_014816562.1"/>
</dbReference>
<keyword evidence="3" id="KW-0560">Oxidoreductase</keyword>
<evidence type="ECO:0000313" key="8">
    <source>
        <dbReference type="RefSeq" id="XP_014672046.1"/>
    </source>
</evidence>
<evidence type="ECO:0000313" key="9">
    <source>
        <dbReference type="RefSeq" id="XP_014672047.1"/>
    </source>
</evidence>
<dbReference type="RefSeq" id="XP_014672047.1">
    <property type="nucleotide sequence ID" value="XM_014816561.1"/>
</dbReference>
<evidence type="ECO:0000313" key="11">
    <source>
        <dbReference type="RefSeq" id="XP_014672049.1"/>
    </source>
</evidence>
<protein>
    <recommendedName>
        <fullName evidence="2">peptide-methionine (R)-S-oxide reductase</fullName>
        <ecNumber evidence="2">1.8.4.12</ecNumber>
    </recommendedName>
</protein>
<gene>
    <name evidence="8 9 10 11" type="primary">LOC106812642</name>
</gene>
<dbReference type="EC" id="1.8.4.12" evidence="2"/>
<dbReference type="Proteomes" id="UP000695022">
    <property type="component" value="Unplaced"/>
</dbReference>
<name>A0ABM1EIM5_PRICU</name>
<evidence type="ECO:0000256" key="4">
    <source>
        <dbReference type="ARBA" id="ARBA00048488"/>
    </source>
</evidence>
<evidence type="ECO:0000313" key="10">
    <source>
        <dbReference type="RefSeq" id="XP_014672048.1"/>
    </source>
</evidence>
<evidence type="ECO:0000256" key="1">
    <source>
        <dbReference type="ARBA" id="ARBA00007174"/>
    </source>
</evidence>
<dbReference type="Pfam" id="PF01641">
    <property type="entry name" value="SelR"/>
    <property type="match status" value="2"/>
</dbReference>
<evidence type="ECO:0000313" key="7">
    <source>
        <dbReference type="Proteomes" id="UP000695022"/>
    </source>
</evidence>
<reference evidence="8 9" key="1">
    <citation type="submission" date="2025-05" db="UniProtKB">
        <authorList>
            <consortium name="RefSeq"/>
        </authorList>
    </citation>
    <scope>IDENTIFICATION</scope>
</reference>
<accession>A0ABM1EIM5</accession>
<keyword evidence="7" id="KW-1185">Reference proteome</keyword>
<evidence type="ECO:0000256" key="5">
    <source>
        <dbReference type="SAM" id="MobiDB-lite"/>
    </source>
</evidence>
<dbReference type="GeneID" id="106812642"/>
<proteinExistence type="inferred from homology"/>
<dbReference type="RefSeq" id="XP_014672049.1">
    <property type="nucleotide sequence ID" value="XM_014816563.1"/>
</dbReference>
<feature type="compositionally biased region" description="Polar residues" evidence="5">
    <location>
        <begin position="15"/>
        <end position="38"/>
    </location>
</feature>
<dbReference type="InterPro" id="IPR011057">
    <property type="entry name" value="Mss4-like_sf"/>
</dbReference>
<evidence type="ECO:0000259" key="6">
    <source>
        <dbReference type="PROSITE" id="PS51790"/>
    </source>
</evidence>
<evidence type="ECO:0000256" key="2">
    <source>
        <dbReference type="ARBA" id="ARBA00012499"/>
    </source>
</evidence>
<organism evidence="7 8">
    <name type="scientific">Priapulus caudatus</name>
    <name type="common">Priapulid worm</name>
    <dbReference type="NCBI Taxonomy" id="37621"/>
    <lineage>
        <taxon>Eukaryota</taxon>
        <taxon>Metazoa</taxon>
        <taxon>Ecdysozoa</taxon>
        <taxon>Scalidophora</taxon>
        <taxon>Priapulida</taxon>
        <taxon>Priapulimorpha</taxon>
        <taxon>Priapulimorphida</taxon>
        <taxon>Priapulidae</taxon>
        <taxon>Priapulus</taxon>
    </lineage>
</organism>
<dbReference type="PANTHER" id="PTHR10173:SF52">
    <property type="entry name" value="METHIONINE-R-SULFOXIDE REDUCTASE B1"/>
    <property type="match status" value="1"/>
</dbReference>
<comment type="similarity">
    <text evidence="1">Belongs to the MsrB Met sulfoxide reductase family.</text>
</comment>
<feature type="region of interest" description="Disordered" evidence="5">
    <location>
        <begin position="1"/>
        <end position="39"/>
    </location>
</feature>
<dbReference type="Gene3D" id="2.170.150.20">
    <property type="entry name" value="Peptide methionine sulfoxide reductase"/>
    <property type="match status" value="1"/>
</dbReference>
<dbReference type="PANTHER" id="PTHR10173">
    <property type="entry name" value="METHIONINE SULFOXIDE REDUCTASE"/>
    <property type="match status" value="1"/>
</dbReference>
<dbReference type="SUPFAM" id="SSF51316">
    <property type="entry name" value="Mss4-like"/>
    <property type="match status" value="1"/>
</dbReference>
<sequence>MESFKADKAAVNGDTAEQNSIEGTDSGVSPSDNRSPALTCSVRPKQLSPVYKVQFSNEELKARLTPTQYNVTQERGTEKAYSGTYYRNRENGIYCCIVCGEYIFTSKTKFYSGTGWPSFSDVVDTARVHLKPDGLGCGCGGSLVPLPSRDASAMRMEVKCHNCGAHMGHMFEDGPKPTGKRYCINSAALIFHRIVEKPEGQKETQV</sequence>
<dbReference type="InterPro" id="IPR002579">
    <property type="entry name" value="Met_Sox_Rdtase_MsrB_dom"/>
</dbReference>
<dbReference type="InterPro" id="IPR028427">
    <property type="entry name" value="Met_Sox_Rdtase_MsrB"/>
</dbReference>